<organism evidence="1 2">
    <name type="scientific">[Candida] jaroonii</name>
    <dbReference type="NCBI Taxonomy" id="467808"/>
    <lineage>
        <taxon>Eukaryota</taxon>
        <taxon>Fungi</taxon>
        <taxon>Dikarya</taxon>
        <taxon>Ascomycota</taxon>
        <taxon>Saccharomycotina</taxon>
        <taxon>Pichiomycetes</taxon>
        <taxon>Debaryomycetaceae</taxon>
        <taxon>Yamadazyma</taxon>
    </lineage>
</organism>
<keyword evidence="2" id="KW-1185">Reference proteome</keyword>
<proteinExistence type="predicted"/>
<name>A0ACA9YB59_9ASCO</name>
<dbReference type="Proteomes" id="UP001152531">
    <property type="component" value="Unassembled WGS sequence"/>
</dbReference>
<dbReference type="EMBL" id="CALSDN010000009">
    <property type="protein sequence ID" value="CAH6722297.1"/>
    <property type="molecule type" value="Genomic_DNA"/>
</dbReference>
<gene>
    <name evidence="1" type="ORF">CLIB1444_09S00452</name>
</gene>
<reference evidence="1" key="1">
    <citation type="submission" date="2022-06" db="EMBL/GenBank/DDBJ databases">
        <authorList>
            <person name="Legras J.-L."/>
            <person name="Devillers H."/>
            <person name="Grondin C."/>
        </authorList>
    </citation>
    <scope>NUCLEOTIDE SEQUENCE</scope>
    <source>
        <strain evidence="1">CLIB 1444</strain>
    </source>
</reference>
<evidence type="ECO:0000313" key="1">
    <source>
        <dbReference type="EMBL" id="CAH6722297.1"/>
    </source>
</evidence>
<sequence length="598" mass="68798">MMSNNIPKINQLQNPSQFNNQNQPNQPNQPNGPINPLANYTLPGVINYLTNEFTNLERFKIMNNLEKSEMKYKITQLQGELNSLKYSNEEQKLTISRLKKENAELRKQLGQEVKEVKKEEDKLLEIPQVDLQVIKDSRFQLTKSMREVIHLLRSPVNANLEYLEIPDGNDTNHSFDELFSKEKSEFNFHNKEPEDKGISKYFQSSTENLNEDFQNLNIEPHVEPSLESDSETVVLDGNNELEVTLPEPNLKQVSINKTEIEVKEARVFNNKFNDILTIFETTDDGKTYIELFDTQTNTEIVKFLSTKGDLDEDNIIDIYCIDYETDLQVAKLIIVTKTEVCQFVLDKDDPLNTIIIKDEIMGEIITSGLIDFSEKSNEFSKHFGLSLTIEDINPKVMVFELNTGLRNDLKASIIGEFTRNYFKNLISNSTSNFEIIKWFKSQVSNHSSPKKKTHKNTDTNPYTLVIKYEHTIMTLNIFSKHYEIVTNYSSNLTFDLENNNHFLLLTNKSPDAHQLLIYDLSNSIDPSIIDIDSDDKALYTTFTNGSLSCIAAISDNSIKLYDLDFKFLEESPITPNPIFRVGNSIIIEDSSLHLYKII</sequence>
<evidence type="ECO:0000313" key="2">
    <source>
        <dbReference type="Proteomes" id="UP001152531"/>
    </source>
</evidence>
<protein>
    <submittedName>
        <fullName evidence="1">Uncharacterized protein</fullName>
    </submittedName>
</protein>
<comment type="caution">
    <text evidence="1">The sequence shown here is derived from an EMBL/GenBank/DDBJ whole genome shotgun (WGS) entry which is preliminary data.</text>
</comment>
<accession>A0ACA9YB59</accession>